<evidence type="ECO:0000256" key="7">
    <source>
        <dbReference type="ARBA" id="ARBA00022779"/>
    </source>
</evidence>
<dbReference type="PRINTS" id="PR00954">
    <property type="entry name" value="FLGMOTORFLIG"/>
</dbReference>
<gene>
    <name evidence="14" type="primary">fliG</name>
    <name evidence="14" type="ORF">AACH00_15085</name>
</gene>
<evidence type="ECO:0000256" key="10">
    <source>
        <dbReference type="ARBA" id="ARBA00025598"/>
    </source>
</evidence>
<evidence type="ECO:0000259" key="13">
    <source>
        <dbReference type="Pfam" id="PF14842"/>
    </source>
</evidence>
<dbReference type="RefSeq" id="WP_341399992.1">
    <property type="nucleotide sequence ID" value="NZ_JBBUTI010000010.1"/>
</dbReference>
<proteinExistence type="inferred from homology"/>
<dbReference type="Proteomes" id="UP001379945">
    <property type="component" value="Unassembled WGS sequence"/>
</dbReference>
<keyword evidence="14" id="KW-0969">Cilium</keyword>
<evidence type="ECO:0000256" key="2">
    <source>
        <dbReference type="ARBA" id="ARBA00004413"/>
    </source>
</evidence>
<keyword evidence="5" id="KW-1003">Cell membrane</keyword>
<name>A0ABU9CBN7_9BURK</name>
<feature type="domain" description="Flagellar motor switch protein FliG C-terminal" evidence="11">
    <location>
        <begin position="221"/>
        <end position="327"/>
    </location>
</feature>
<keyword evidence="14" id="KW-0966">Cell projection</keyword>
<evidence type="ECO:0000256" key="3">
    <source>
        <dbReference type="ARBA" id="ARBA00010299"/>
    </source>
</evidence>
<reference evidence="14 15" key="1">
    <citation type="submission" date="2024-04" db="EMBL/GenBank/DDBJ databases">
        <title>Novel species of the genus Ideonella isolated from streams.</title>
        <authorList>
            <person name="Lu H."/>
        </authorList>
    </citation>
    <scope>NUCLEOTIDE SEQUENCE [LARGE SCALE GENOMIC DNA]</scope>
    <source>
        <strain evidence="14 15">LYT19W</strain>
    </source>
</reference>
<evidence type="ECO:0000313" key="15">
    <source>
        <dbReference type="Proteomes" id="UP001379945"/>
    </source>
</evidence>
<comment type="similarity">
    <text evidence="3">Belongs to the FliG family.</text>
</comment>
<comment type="subcellular location">
    <subcellularLocation>
        <location evidence="1">Bacterial flagellum basal body</location>
    </subcellularLocation>
    <subcellularLocation>
        <location evidence="2">Cell membrane</location>
        <topology evidence="2">Peripheral membrane protein</topology>
        <orientation evidence="2">Cytoplasmic side</orientation>
    </subcellularLocation>
</comment>
<dbReference type="InterPro" id="IPR011002">
    <property type="entry name" value="FliG_a-hlx"/>
</dbReference>
<evidence type="ECO:0000256" key="6">
    <source>
        <dbReference type="ARBA" id="ARBA00022500"/>
    </source>
</evidence>
<dbReference type="NCBIfam" id="TIGR00207">
    <property type="entry name" value="fliG"/>
    <property type="match status" value="1"/>
</dbReference>
<organism evidence="14 15">
    <name type="scientific">Ideonella margarita</name>
    <dbReference type="NCBI Taxonomy" id="2984191"/>
    <lineage>
        <taxon>Bacteria</taxon>
        <taxon>Pseudomonadati</taxon>
        <taxon>Pseudomonadota</taxon>
        <taxon>Betaproteobacteria</taxon>
        <taxon>Burkholderiales</taxon>
        <taxon>Sphaerotilaceae</taxon>
        <taxon>Ideonella</taxon>
    </lineage>
</organism>
<comment type="function">
    <text evidence="10">FliG is one of three proteins (FliG, FliN, FliM) that forms the rotor-mounted switch complex (C ring), located at the base of the basal body. This complex interacts with the CheY and CheZ chemotaxis proteins, in addition to contacting components of the motor that determine the direction of flagellar rotation.</text>
</comment>
<evidence type="ECO:0000256" key="1">
    <source>
        <dbReference type="ARBA" id="ARBA00004117"/>
    </source>
</evidence>
<accession>A0ABU9CBN7</accession>
<protein>
    <recommendedName>
        <fullName evidence="4">Flagellar motor switch protein FliG</fullName>
    </recommendedName>
</protein>
<evidence type="ECO:0000256" key="8">
    <source>
        <dbReference type="ARBA" id="ARBA00023136"/>
    </source>
</evidence>
<feature type="domain" description="Flagellar motor switch protein FliG N-terminal" evidence="13">
    <location>
        <begin position="10"/>
        <end position="108"/>
    </location>
</feature>
<keyword evidence="6" id="KW-0145">Chemotaxis</keyword>
<evidence type="ECO:0000256" key="9">
    <source>
        <dbReference type="ARBA" id="ARBA00023143"/>
    </source>
</evidence>
<dbReference type="SUPFAM" id="SSF48029">
    <property type="entry name" value="FliG"/>
    <property type="match status" value="2"/>
</dbReference>
<dbReference type="InterPro" id="IPR028263">
    <property type="entry name" value="FliG_N"/>
</dbReference>
<comment type="caution">
    <text evidence="14">The sequence shown here is derived from an EMBL/GenBank/DDBJ whole genome shotgun (WGS) entry which is preliminary data.</text>
</comment>
<evidence type="ECO:0000259" key="11">
    <source>
        <dbReference type="Pfam" id="PF01706"/>
    </source>
</evidence>
<keyword evidence="15" id="KW-1185">Reference proteome</keyword>
<dbReference type="Pfam" id="PF14842">
    <property type="entry name" value="FliG_N"/>
    <property type="match status" value="1"/>
</dbReference>
<keyword evidence="9" id="KW-0975">Bacterial flagellum</keyword>
<feature type="domain" description="Flagellar motor switch protein FliG middle" evidence="12">
    <location>
        <begin position="120"/>
        <end position="187"/>
    </location>
</feature>
<keyword evidence="14" id="KW-0282">Flagellum</keyword>
<dbReference type="InterPro" id="IPR023087">
    <property type="entry name" value="Flg_Motor_Flig_C"/>
</dbReference>
<dbReference type="Pfam" id="PF01706">
    <property type="entry name" value="FliG_C"/>
    <property type="match status" value="1"/>
</dbReference>
<dbReference type="EMBL" id="JBBUTI010000010">
    <property type="protein sequence ID" value="MEK8047685.1"/>
    <property type="molecule type" value="Genomic_DNA"/>
</dbReference>
<keyword evidence="7" id="KW-0283">Flagellar rotation</keyword>
<dbReference type="PIRSF" id="PIRSF003161">
    <property type="entry name" value="FliG"/>
    <property type="match status" value="1"/>
</dbReference>
<evidence type="ECO:0000256" key="5">
    <source>
        <dbReference type="ARBA" id="ARBA00022475"/>
    </source>
</evidence>
<dbReference type="PANTHER" id="PTHR30534:SF0">
    <property type="entry name" value="FLAGELLAR MOTOR SWITCH PROTEIN FLIG"/>
    <property type="match status" value="1"/>
</dbReference>
<evidence type="ECO:0000256" key="4">
    <source>
        <dbReference type="ARBA" id="ARBA00021870"/>
    </source>
</evidence>
<dbReference type="PANTHER" id="PTHR30534">
    <property type="entry name" value="FLAGELLAR MOTOR SWITCH PROTEIN FLIG"/>
    <property type="match status" value="1"/>
</dbReference>
<sequence>MAGKNNDDEGAENAAILLMSLGEEEAASVFKHLGPKEVQKLGETIAKMKIIPRERVEQVLDKFTELAKEQHSLVADTDEYVKAVLRKALGDDKANMLIDRILQGSDVSGIESLKWMDAGSVAELLRNEHPQIIAAILVHLDQDQASSVLKLFTERQRNEVLIRIATLDGIQPTALKDLNEVMSKILAGGDRLKKASLGGVKAAAEIINMMGSSVETSALDYIREADNDLAQKIMDNMFTFEDLNKLDDKGFQSVLKEVQSDSLILALKGATSDLREKVFRNMSSRAAETLREDLESRGPVRVSEVEAEQKEMLKIVRRLVDEGQIVLASGGADDFL</sequence>
<dbReference type="Pfam" id="PF14841">
    <property type="entry name" value="FliG_M"/>
    <property type="match status" value="1"/>
</dbReference>
<evidence type="ECO:0000313" key="14">
    <source>
        <dbReference type="EMBL" id="MEK8047685.1"/>
    </source>
</evidence>
<evidence type="ECO:0000259" key="12">
    <source>
        <dbReference type="Pfam" id="PF14841"/>
    </source>
</evidence>
<dbReference type="InterPro" id="IPR000090">
    <property type="entry name" value="Flg_Motor_Flig"/>
</dbReference>
<keyword evidence="8" id="KW-0472">Membrane</keyword>
<dbReference type="InterPro" id="IPR032779">
    <property type="entry name" value="FliG_M"/>
</dbReference>
<dbReference type="Gene3D" id="1.10.220.30">
    <property type="match status" value="3"/>
</dbReference>